<reference evidence="7 8" key="1">
    <citation type="submission" date="2018-02" db="EMBL/GenBank/DDBJ databases">
        <title>Novel Leptospira species isolated from soil and water in Japan.</title>
        <authorList>
            <person name="Nakao R."/>
            <person name="Masuzawa T."/>
        </authorList>
    </citation>
    <scope>NUCLEOTIDE SEQUENCE [LARGE SCALE GENOMIC DNA]</scope>
    <source>
        <strain evidence="7 8">YH101</strain>
    </source>
</reference>
<dbReference type="Gene3D" id="1.10.8.60">
    <property type="match status" value="1"/>
</dbReference>
<dbReference type="InterPro" id="IPR025662">
    <property type="entry name" value="Sigma_54_int_dom_ATP-bd_1"/>
</dbReference>
<protein>
    <submittedName>
        <fullName evidence="7">Sigma-54 interaction domain protein</fullName>
    </submittedName>
</protein>
<keyword evidence="5" id="KW-0804">Transcription</keyword>
<dbReference type="FunFam" id="3.40.50.300:FF:000006">
    <property type="entry name" value="DNA-binding transcriptional regulator NtrC"/>
    <property type="match status" value="1"/>
</dbReference>
<dbReference type="InterPro" id="IPR002197">
    <property type="entry name" value="HTH_Fis"/>
</dbReference>
<dbReference type="InterPro" id="IPR027417">
    <property type="entry name" value="P-loop_NTPase"/>
</dbReference>
<dbReference type="GO" id="GO:0006355">
    <property type="term" value="P:regulation of DNA-templated transcription"/>
    <property type="evidence" value="ECO:0007669"/>
    <property type="project" value="InterPro"/>
</dbReference>
<dbReference type="SUPFAM" id="SSF52540">
    <property type="entry name" value="P-loop containing nucleoside triphosphate hydrolases"/>
    <property type="match status" value="1"/>
</dbReference>
<dbReference type="Proteomes" id="UP000245133">
    <property type="component" value="Unassembled WGS sequence"/>
</dbReference>
<dbReference type="CDD" id="cd00009">
    <property type="entry name" value="AAA"/>
    <property type="match status" value="1"/>
</dbReference>
<evidence type="ECO:0000256" key="5">
    <source>
        <dbReference type="ARBA" id="ARBA00023163"/>
    </source>
</evidence>
<comment type="caution">
    <text evidence="7">The sequence shown here is derived from an EMBL/GenBank/DDBJ whole genome shotgun (WGS) entry which is preliminary data.</text>
</comment>
<evidence type="ECO:0000313" key="7">
    <source>
        <dbReference type="EMBL" id="GBF50938.1"/>
    </source>
</evidence>
<keyword evidence="1" id="KW-0547">Nucleotide-binding</keyword>
<dbReference type="Pfam" id="PF02954">
    <property type="entry name" value="HTH_8"/>
    <property type="match status" value="1"/>
</dbReference>
<dbReference type="OrthoDB" id="9803970at2"/>
<dbReference type="EMBL" id="BFBB01000007">
    <property type="protein sequence ID" value="GBF50938.1"/>
    <property type="molecule type" value="Genomic_DNA"/>
</dbReference>
<dbReference type="PANTHER" id="PTHR32071">
    <property type="entry name" value="TRANSCRIPTIONAL REGULATORY PROTEIN"/>
    <property type="match status" value="1"/>
</dbReference>
<dbReference type="InterPro" id="IPR025944">
    <property type="entry name" value="Sigma_54_int_dom_CS"/>
</dbReference>
<keyword evidence="3" id="KW-0805">Transcription regulation</keyword>
<dbReference type="InterPro" id="IPR009057">
    <property type="entry name" value="Homeodomain-like_sf"/>
</dbReference>
<evidence type="ECO:0000256" key="3">
    <source>
        <dbReference type="ARBA" id="ARBA00023015"/>
    </source>
</evidence>
<accession>A0A2P2E220</accession>
<dbReference type="PROSITE" id="PS00688">
    <property type="entry name" value="SIGMA54_INTERACT_3"/>
    <property type="match status" value="1"/>
</dbReference>
<dbReference type="InterPro" id="IPR003018">
    <property type="entry name" value="GAF"/>
</dbReference>
<dbReference type="InterPro" id="IPR003593">
    <property type="entry name" value="AAA+_ATPase"/>
</dbReference>
<dbReference type="PROSITE" id="PS00675">
    <property type="entry name" value="SIGMA54_INTERACT_1"/>
    <property type="match status" value="1"/>
</dbReference>
<dbReference type="SUPFAM" id="SSF46689">
    <property type="entry name" value="Homeodomain-like"/>
    <property type="match status" value="1"/>
</dbReference>
<evidence type="ECO:0000256" key="4">
    <source>
        <dbReference type="ARBA" id="ARBA00023125"/>
    </source>
</evidence>
<dbReference type="PROSITE" id="PS50045">
    <property type="entry name" value="SIGMA54_INTERACT_4"/>
    <property type="match status" value="1"/>
</dbReference>
<sequence>MVVNSLVVQEAHQRSKSFGLTPETPLFREKLLSYELKHTLDENYELYHTARPILEKILSPLHASGTIAILADKEGTILYTTGSLDFMKKTDRVCLQPGANWREDKRGTNAIGTALALAKPVRIHGDEHYLQLHGFLTCSACPIFSPSGEFIGVVDISAPAKRETQQALALAILAAESIENRLLWQESQKQQAGIIEEIRAVSSQSQKGLVSLNRDGEIIFLNSQAKLICGDLSVGKQWNSFTPSNLEHKTIFRSERRTWVSLSDLPNAKQISQDLKFSFQDLYSNCPKVTEVIQLAQKAASTDMPVLLLGESGTGKELVAQSIHRSSQRAEHKFIAINCSAIPESLIESELFGYAKGSFTGANKEGSPGKFSQAHQGTLFLDEIGDMPLRAQAALLRVIQEKRVLPLGSKETLPANTRIVAATHRDLWKEVQEGRFRQDLYFRLKGIVVRLIPLRERSDLIGLAKDILKQGGFGDLTISLDAQKRILAHTWPGNIRELQNTMLQAAFFSQGGEILPDSLHLEEFQEGPDTVSDGPKGKEINVSLPLPKDFESLERELTLRTLEDTEGNVTRAAEKLGIGRNTLYRRLQKWNLNSH</sequence>
<gene>
    <name evidence="7" type="ORF">LPTSP4_24660</name>
</gene>
<dbReference type="Pfam" id="PF01590">
    <property type="entry name" value="GAF"/>
    <property type="match status" value="1"/>
</dbReference>
<dbReference type="Gene3D" id="3.30.450.40">
    <property type="match status" value="1"/>
</dbReference>
<keyword evidence="2" id="KW-0067">ATP-binding</keyword>
<dbReference type="InterPro" id="IPR029016">
    <property type="entry name" value="GAF-like_dom_sf"/>
</dbReference>
<feature type="domain" description="Sigma-54 factor interaction" evidence="6">
    <location>
        <begin position="282"/>
        <end position="507"/>
    </location>
</feature>
<dbReference type="Pfam" id="PF25601">
    <property type="entry name" value="AAA_lid_14"/>
    <property type="match status" value="1"/>
</dbReference>
<dbReference type="Pfam" id="PF00158">
    <property type="entry name" value="Sigma54_activat"/>
    <property type="match status" value="1"/>
</dbReference>
<dbReference type="PRINTS" id="PR01590">
    <property type="entry name" value="HTHFIS"/>
</dbReference>
<keyword evidence="4" id="KW-0238">DNA-binding</keyword>
<dbReference type="GO" id="GO:0005524">
    <property type="term" value="F:ATP binding"/>
    <property type="evidence" value="ECO:0007669"/>
    <property type="project" value="UniProtKB-KW"/>
</dbReference>
<proteinExistence type="predicted"/>
<dbReference type="InterPro" id="IPR002078">
    <property type="entry name" value="Sigma_54_int"/>
</dbReference>
<evidence type="ECO:0000259" key="6">
    <source>
        <dbReference type="PROSITE" id="PS50045"/>
    </source>
</evidence>
<dbReference type="AlphaFoldDB" id="A0A2P2E220"/>
<name>A0A2P2E220_9LEPT</name>
<dbReference type="GO" id="GO:0043565">
    <property type="term" value="F:sequence-specific DNA binding"/>
    <property type="evidence" value="ECO:0007669"/>
    <property type="project" value="InterPro"/>
</dbReference>
<dbReference type="SMART" id="SM00382">
    <property type="entry name" value="AAA"/>
    <property type="match status" value="1"/>
</dbReference>
<dbReference type="InterPro" id="IPR058031">
    <property type="entry name" value="AAA_lid_NorR"/>
</dbReference>
<organism evidence="7 8">
    <name type="scientific">Leptospira ryugenii</name>
    <dbReference type="NCBI Taxonomy" id="1917863"/>
    <lineage>
        <taxon>Bacteria</taxon>
        <taxon>Pseudomonadati</taxon>
        <taxon>Spirochaetota</taxon>
        <taxon>Spirochaetia</taxon>
        <taxon>Leptospirales</taxon>
        <taxon>Leptospiraceae</taxon>
        <taxon>Leptospira</taxon>
    </lineage>
</organism>
<evidence type="ECO:0000256" key="1">
    <source>
        <dbReference type="ARBA" id="ARBA00022741"/>
    </source>
</evidence>
<keyword evidence="8" id="KW-1185">Reference proteome</keyword>
<evidence type="ECO:0000313" key="8">
    <source>
        <dbReference type="Proteomes" id="UP000245133"/>
    </source>
</evidence>
<dbReference type="Gene3D" id="3.40.50.300">
    <property type="entry name" value="P-loop containing nucleotide triphosphate hydrolases"/>
    <property type="match status" value="1"/>
</dbReference>
<evidence type="ECO:0000256" key="2">
    <source>
        <dbReference type="ARBA" id="ARBA00022840"/>
    </source>
</evidence>
<dbReference type="Gene3D" id="1.10.10.60">
    <property type="entry name" value="Homeodomain-like"/>
    <property type="match status" value="1"/>
</dbReference>
<dbReference type="SUPFAM" id="SSF55781">
    <property type="entry name" value="GAF domain-like"/>
    <property type="match status" value="1"/>
</dbReference>